<evidence type="ECO:0000313" key="1">
    <source>
        <dbReference type="EMBL" id="MCY9764503.1"/>
    </source>
</evidence>
<protein>
    <submittedName>
        <fullName evidence="1">Aspartyl-phosphate phosphatase Spo0E family protein</fullName>
    </submittedName>
</protein>
<dbReference type="RefSeq" id="WP_051135133.1">
    <property type="nucleotide sequence ID" value="NZ_JAKOBS010000047.1"/>
</dbReference>
<dbReference type="Gene3D" id="4.10.280.10">
    <property type="entry name" value="Helix-loop-helix DNA-binding domain"/>
    <property type="match status" value="1"/>
</dbReference>
<sequence length="63" mass="7195">MEKIELLKQRLISIVNERNDFTDDEVIRVSQELDVYLLAYQKKQLCTLSSGDRGQGKHAGVDS</sequence>
<dbReference type="Proteomes" id="UP001527181">
    <property type="component" value="Unassembled WGS sequence"/>
</dbReference>
<reference evidence="1 2" key="1">
    <citation type="submission" date="2022-05" db="EMBL/GenBank/DDBJ databases">
        <title>Genome Sequencing of Bee-Associated Microbes.</title>
        <authorList>
            <person name="Dunlap C."/>
        </authorList>
    </citation>
    <scope>NUCLEOTIDE SEQUENCE [LARGE SCALE GENOMIC DNA]</scope>
    <source>
        <strain evidence="1 2">NRRL B-04010</strain>
    </source>
</reference>
<proteinExistence type="predicted"/>
<dbReference type="SUPFAM" id="SSF140500">
    <property type="entry name" value="BAS1536-like"/>
    <property type="match status" value="1"/>
</dbReference>
<organism evidence="1 2">
    <name type="scientific">Paenibacillus alvei</name>
    <name type="common">Bacillus alvei</name>
    <dbReference type="NCBI Taxonomy" id="44250"/>
    <lineage>
        <taxon>Bacteria</taxon>
        <taxon>Bacillati</taxon>
        <taxon>Bacillota</taxon>
        <taxon>Bacilli</taxon>
        <taxon>Bacillales</taxon>
        <taxon>Paenibacillaceae</taxon>
        <taxon>Paenibacillus</taxon>
    </lineage>
</organism>
<dbReference type="InterPro" id="IPR036638">
    <property type="entry name" value="HLH_DNA-bd_sf"/>
</dbReference>
<evidence type="ECO:0000313" key="2">
    <source>
        <dbReference type="Proteomes" id="UP001527181"/>
    </source>
</evidence>
<comment type="caution">
    <text evidence="1">The sequence shown here is derived from an EMBL/GenBank/DDBJ whole genome shotgun (WGS) entry which is preliminary data.</text>
</comment>
<keyword evidence="2" id="KW-1185">Reference proteome</keyword>
<dbReference type="InterPro" id="IPR018540">
    <property type="entry name" value="Spo0E-like"/>
</dbReference>
<dbReference type="EMBL" id="JAMDNP010000092">
    <property type="protein sequence ID" value="MCY9764503.1"/>
    <property type="molecule type" value="Genomic_DNA"/>
</dbReference>
<dbReference type="InterPro" id="IPR037208">
    <property type="entry name" value="Spo0E-like_sf"/>
</dbReference>
<accession>A0ABT4H6X1</accession>
<dbReference type="Pfam" id="PF09388">
    <property type="entry name" value="SpoOE-like"/>
    <property type="match status" value="1"/>
</dbReference>
<gene>
    <name evidence="1" type="ORF">M5X12_28805</name>
</gene>
<name>A0ABT4H6X1_PAEAL</name>